<dbReference type="Gene3D" id="3.40.50.1000">
    <property type="entry name" value="HAD superfamily/HAD-like"/>
    <property type="match status" value="1"/>
</dbReference>
<gene>
    <name evidence="1" type="ORF">FHX40_0070</name>
</gene>
<dbReference type="OrthoDB" id="9812856at2"/>
<dbReference type="GO" id="GO:0050308">
    <property type="term" value="F:sugar-phosphatase activity"/>
    <property type="evidence" value="ECO:0007669"/>
    <property type="project" value="TreeGrafter"/>
</dbReference>
<dbReference type="NCBIfam" id="TIGR01509">
    <property type="entry name" value="HAD-SF-IA-v3"/>
    <property type="match status" value="1"/>
</dbReference>
<dbReference type="SFLD" id="SFLDG01129">
    <property type="entry name" value="C1.5:_HAD__Beta-PGM__Phosphata"/>
    <property type="match status" value="1"/>
</dbReference>
<sequence length="263" mass="28481">MATTGFQGAIFDVDGVLVDSPHERAWRQALRELMEGEWADIRDRTTWSPEAFTSEVYQRVISGRPRMSGALGALEHFRVPDAAGRAKVYADRKQRLIVGFIEAGEFTAFPDAIRFVLAVRAAGIPMAAASSSKNADRFLKRIRVDTFAERERLGHDFVRPGMTLYDLFAADLSGRDLAHGKPDPEIFLVSAAELGVPPEHCFVVEDAVSGVRAAKAGGMAALAVARAGDRALLAAARADLVVSSLDEVDVAALAEHRLAARRP</sequence>
<evidence type="ECO:0000313" key="1">
    <source>
        <dbReference type="EMBL" id="TQM73431.1"/>
    </source>
</evidence>
<comment type="caution">
    <text evidence="1">The sequence shown here is derived from an EMBL/GenBank/DDBJ whole genome shotgun (WGS) entry which is preliminary data.</text>
</comment>
<dbReference type="InterPro" id="IPR006439">
    <property type="entry name" value="HAD-SF_hydro_IA"/>
</dbReference>
<dbReference type="InterPro" id="IPR051806">
    <property type="entry name" value="HAD-like_SPP"/>
</dbReference>
<dbReference type="Gene3D" id="1.10.150.240">
    <property type="entry name" value="Putative phosphatase, domain 2"/>
    <property type="match status" value="1"/>
</dbReference>
<dbReference type="AlphaFoldDB" id="A0A543IS73"/>
<dbReference type="Proteomes" id="UP000319213">
    <property type="component" value="Unassembled WGS sequence"/>
</dbReference>
<dbReference type="RefSeq" id="WP_142257737.1">
    <property type="nucleotide sequence ID" value="NZ_BMPV01000004.1"/>
</dbReference>
<dbReference type="PANTHER" id="PTHR43481:SF4">
    <property type="entry name" value="GLYCEROL-1-PHOSPHATE PHOSPHOHYDROLASE 1-RELATED"/>
    <property type="match status" value="1"/>
</dbReference>
<keyword evidence="1" id="KW-0378">Hydrolase</keyword>
<dbReference type="EMBL" id="VFPQ01000001">
    <property type="protein sequence ID" value="TQM73431.1"/>
    <property type="molecule type" value="Genomic_DNA"/>
</dbReference>
<organism evidence="1 2">
    <name type="scientific">Thermopolyspora flexuosa</name>
    <dbReference type="NCBI Taxonomy" id="103836"/>
    <lineage>
        <taxon>Bacteria</taxon>
        <taxon>Bacillati</taxon>
        <taxon>Actinomycetota</taxon>
        <taxon>Actinomycetes</taxon>
        <taxon>Streptosporangiales</taxon>
        <taxon>Streptosporangiaceae</taxon>
        <taxon>Thermopolyspora</taxon>
    </lineage>
</organism>
<keyword evidence="2" id="KW-1185">Reference proteome</keyword>
<evidence type="ECO:0000313" key="2">
    <source>
        <dbReference type="Proteomes" id="UP000319213"/>
    </source>
</evidence>
<dbReference type="PANTHER" id="PTHR43481">
    <property type="entry name" value="FRUCTOSE-1-PHOSPHATE PHOSPHATASE"/>
    <property type="match status" value="1"/>
</dbReference>
<dbReference type="SUPFAM" id="SSF56784">
    <property type="entry name" value="HAD-like"/>
    <property type="match status" value="1"/>
</dbReference>
<protein>
    <submittedName>
        <fullName evidence="1">HAD superfamily hydrolase (TIGR01509 family)</fullName>
    </submittedName>
</protein>
<name>A0A543IS73_9ACTN</name>
<proteinExistence type="predicted"/>
<dbReference type="Pfam" id="PF00702">
    <property type="entry name" value="Hydrolase"/>
    <property type="match status" value="1"/>
</dbReference>
<accession>A0A543IS73</accession>
<dbReference type="InterPro" id="IPR036412">
    <property type="entry name" value="HAD-like_sf"/>
</dbReference>
<dbReference type="InterPro" id="IPR023198">
    <property type="entry name" value="PGP-like_dom2"/>
</dbReference>
<dbReference type="SFLD" id="SFLDS00003">
    <property type="entry name" value="Haloacid_Dehalogenase"/>
    <property type="match status" value="1"/>
</dbReference>
<reference evidence="1 2" key="1">
    <citation type="submission" date="2019-06" db="EMBL/GenBank/DDBJ databases">
        <title>Sequencing the genomes of 1000 actinobacteria strains.</title>
        <authorList>
            <person name="Klenk H.-P."/>
        </authorList>
    </citation>
    <scope>NUCLEOTIDE SEQUENCE [LARGE SCALE GENOMIC DNA]</scope>
    <source>
        <strain evidence="1 2">DSM 43186</strain>
    </source>
</reference>
<dbReference type="InterPro" id="IPR023214">
    <property type="entry name" value="HAD_sf"/>
</dbReference>